<evidence type="ECO:0000313" key="2">
    <source>
        <dbReference type="Proteomes" id="UP000238479"/>
    </source>
</evidence>
<dbReference type="Gramene" id="PRQ52793">
    <property type="protein sequence ID" value="PRQ52793"/>
    <property type="gene ID" value="RchiOBHm_Chr2g0159361"/>
</dbReference>
<organism evidence="1 2">
    <name type="scientific">Rosa chinensis</name>
    <name type="common">China rose</name>
    <dbReference type="NCBI Taxonomy" id="74649"/>
    <lineage>
        <taxon>Eukaryota</taxon>
        <taxon>Viridiplantae</taxon>
        <taxon>Streptophyta</taxon>
        <taxon>Embryophyta</taxon>
        <taxon>Tracheophyta</taxon>
        <taxon>Spermatophyta</taxon>
        <taxon>Magnoliopsida</taxon>
        <taxon>eudicotyledons</taxon>
        <taxon>Gunneridae</taxon>
        <taxon>Pentapetalae</taxon>
        <taxon>rosids</taxon>
        <taxon>fabids</taxon>
        <taxon>Rosales</taxon>
        <taxon>Rosaceae</taxon>
        <taxon>Rosoideae</taxon>
        <taxon>Rosoideae incertae sedis</taxon>
        <taxon>Rosa</taxon>
    </lineage>
</organism>
<reference evidence="1 2" key="1">
    <citation type="journal article" date="2018" name="Nat. Genet.">
        <title>The Rosa genome provides new insights in the design of modern roses.</title>
        <authorList>
            <person name="Bendahmane M."/>
        </authorList>
    </citation>
    <scope>NUCLEOTIDE SEQUENCE [LARGE SCALE GENOMIC DNA]</scope>
    <source>
        <strain evidence="2">cv. Old Blush</strain>
    </source>
</reference>
<accession>A0A2P6S281</accession>
<dbReference type="Proteomes" id="UP000238479">
    <property type="component" value="Chromosome 2"/>
</dbReference>
<name>A0A2P6S281_ROSCH</name>
<gene>
    <name evidence="1" type="ORF">RchiOBHm_Chr2g0159361</name>
</gene>
<evidence type="ECO:0000313" key="1">
    <source>
        <dbReference type="EMBL" id="PRQ52793.1"/>
    </source>
</evidence>
<proteinExistence type="predicted"/>
<dbReference type="EMBL" id="PDCK01000040">
    <property type="protein sequence ID" value="PRQ52793.1"/>
    <property type="molecule type" value="Genomic_DNA"/>
</dbReference>
<dbReference type="AlphaFoldDB" id="A0A2P6S281"/>
<protein>
    <submittedName>
        <fullName evidence="1">Uncharacterized protein</fullName>
    </submittedName>
</protein>
<comment type="caution">
    <text evidence="1">The sequence shown here is derived from an EMBL/GenBank/DDBJ whole genome shotgun (WGS) entry which is preliminary data.</text>
</comment>
<keyword evidence="2" id="KW-1185">Reference proteome</keyword>
<sequence length="57" mass="6693">MKKFKFIVTALINDEIDEASAIIKGNKQRNYLVRHGRTSSSTKIMTIQIYYHQKFSE</sequence>